<evidence type="ECO:0000259" key="3">
    <source>
        <dbReference type="PROSITE" id="PS01031"/>
    </source>
</evidence>
<organism evidence="5 6">
    <name type="scientific">Gracilimonas mengyeensis</name>
    <dbReference type="NCBI Taxonomy" id="1302730"/>
    <lineage>
        <taxon>Bacteria</taxon>
        <taxon>Pseudomonadati</taxon>
        <taxon>Balneolota</taxon>
        <taxon>Balneolia</taxon>
        <taxon>Balneolales</taxon>
        <taxon>Balneolaceae</taxon>
        <taxon>Gracilimonas</taxon>
    </lineage>
</organism>
<dbReference type="PROSITE" id="PS51203">
    <property type="entry name" value="CS"/>
    <property type="match status" value="1"/>
</dbReference>
<evidence type="ECO:0000256" key="2">
    <source>
        <dbReference type="RuleBase" id="RU003616"/>
    </source>
</evidence>
<keyword evidence="6" id="KW-1185">Reference proteome</keyword>
<dbReference type="RefSeq" id="WP_142453055.1">
    <property type="nucleotide sequence ID" value="NZ_FXTP01000002.1"/>
</dbReference>
<proteinExistence type="inferred from homology"/>
<evidence type="ECO:0000259" key="4">
    <source>
        <dbReference type="PROSITE" id="PS51203"/>
    </source>
</evidence>
<dbReference type="AlphaFoldDB" id="A0A521B599"/>
<dbReference type="PROSITE" id="PS01031">
    <property type="entry name" value="SHSP"/>
    <property type="match status" value="1"/>
</dbReference>
<feature type="domain" description="SHSP" evidence="3">
    <location>
        <begin position="32"/>
        <end position="142"/>
    </location>
</feature>
<evidence type="ECO:0000256" key="1">
    <source>
        <dbReference type="PROSITE-ProRule" id="PRU00285"/>
    </source>
</evidence>
<dbReference type="EMBL" id="FXTP01000002">
    <property type="protein sequence ID" value="SMO42274.1"/>
    <property type="molecule type" value="Genomic_DNA"/>
</dbReference>
<dbReference type="InterPro" id="IPR007052">
    <property type="entry name" value="CS_dom"/>
</dbReference>
<dbReference type="CDD" id="cd06464">
    <property type="entry name" value="ACD_sHsps-like"/>
    <property type="match status" value="1"/>
</dbReference>
<dbReference type="Pfam" id="PF00011">
    <property type="entry name" value="HSP20"/>
    <property type="match status" value="1"/>
</dbReference>
<accession>A0A521B599</accession>
<evidence type="ECO:0000313" key="6">
    <source>
        <dbReference type="Proteomes" id="UP000317557"/>
    </source>
</evidence>
<reference evidence="5 6" key="1">
    <citation type="submission" date="2017-05" db="EMBL/GenBank/DDBJ databases">
        <authorList>
            <person name="Varghese N."/>
            <person name="Submissions S."/>
        </authorList>
    </citation>
    <scope>NUCLEOTIDE SEQUENCE [LARGE SCALE GENOMIC DNA]</scope>
    <source>
        <strain evidence="5 6">DSM 21985</strain>
    </source>
</reference>
<dbReference type="InterPro" id="IPR008978">
    <property type="entry name" value="HSP20-like_chaperone"/>
</dbReference>
<dbReference type="OrthoDB" id="9814487at2"/>
<feature type="domain" description="CS" evidence="4">
    <location>
        <begin position="36"/>
        <end position="142"/>
    </location>
</feature>
<sequence length="142" mass="16276">MALINYTRPNLDVQNKRFSDILDEFFNDSLKYRNDSFTPSVDISETEENFEVSVALPGMNKDDIQVDLENGRLTISGERKFENEDKGKNYHRVESGFGTFSRSFHLPDTVDESSISAKYENGVLNITIAKNEEKVKRQIEVS</sequence>
<dbReference type="Proteomes" id="UP000317557">
    <property type="component" value="Unassembled WGS sequence"/>
</dbReference>
<dbReference type="PANTHER" id="PTHR11527">
    <property type="entry name" value="HEAT-SHOCK PROTEIN 20 FAMILY MEMBER"/>
    <property type="match status" value="1"/>
</dbReference>
<dbReference type="InterPro" id="IPR031107">
    <property type="entry name" value="Small_HSP"/>
</dbReference>
<name>A0A521B599_9BACT</name>
<keyword evidence="5" id="KW-0346">Stress response</keyword>
<dbReference type="SUPFAM" id="SSF49764">
    <property type="entry name" value="HSP20-like chaperones"/>
    <property type="match status" value="1"/>
</dbReference>
<dbReference type="InterPro" id="IPR002068">
    <property type="entry name" value="A-crystallin/Hsp20_dom"/>
</dbReference>
<protein>
    <submittedName>
        <fullName evidence="5">Heat shock protein Hsp20</fullName>
    </submittedName>
</protein>
<evidence type="ECO:0000313" key="5">
    <source>
        <dbReference type="EMBL" id="SMO42274.1"/>
    </source>
</evidence>
<dbReference type="Gene3D" id="2.60.40.790">
    <property type="match status" value="1"/>
</dbReference>
<gene>
    <name evidence="5" type="ORF">SAMN06265219_10229</name>
</gene>
<comment type="similarity">
    <text evidence="1 2">Belongs to the small heat shock protein (HSP20) family.</text>
</comment>